<evidence type="ECO:0000313" key="7">
    <source>
        <dbReference type="Proteomes" id="UP000596337"/>
    </source>
</evidence>
<protein>
    <submittedName>
        <fullName evidence="6">Iron-containing alcohol dehydrogenase</fullName>
    </submittedName>
</protein>
<dbReference type="GO" id="GO:0005829">
    <property type="term" value="C:cytosol"/>
    <property type="evidence" value="ECO:0007669"/>
    <property type="project" value="TreeGrafter"/>
</dbReference>
<dbReference type="GO" id="GO:0046872">
    <property type="term" value="F:metal ion binding"/>
    <property type="evidence" value="ECO:0007669"/>
    <property type="project" value="InterPro"/>
</dbReference>
<accession>A0AA92LV36</accession>
<dbReference type="SUPFAM" id="SSF56796">
    <property type="entry name" value="Dehydroquinate synthase-like"/>
    <property type="match status" value="1"/>
</dbReference>
<keyword evidence="3" id="KW-0560">Oxidoreductase</keyword>
<dbReference type="Gene3D" id="1.20.1090.10">
    <property type="entry name" value="Dehydroquinate synthase-like - alpha domain"/>
    <property type="match status" value="1"/>
</dbReference>
<sequence length="382" mass="42038">MNFSYVNPTKIFFGQKQIAAIKEAIPSDQKVLVVYGGGSIKKNGVYDQVSEALEGHEWLEFSGVEPNPTKETLDKAVAMVKEHGVDFILAVGGGSVIDGSKYVAAASKYDGDGWDIMIGKHQVTEATPLAAILTLPATGSESNMGAVITKKETQDKLPFMSPAVQPKFAVLDPDVMKTLPERQLINGIVDAWVHVCEQYLTLPTGAMVQDGYAETLLKTLKTLGEQFAERDDDMWRANLMWSANQALNGLIGSGVPQDWATHMIGHELTALWGVDHARSLAIVQPSLLRNQMQFKRPKLEQMGRNVFGLEAGDDLAERTIEAIEAFYHQLDVATKLENYDESREQAIDAIIEQLNKHGMTVLGENQTITLERSREILELAVA</sequence>
<dbReference type="InterPro" id="IPR001670">
    <property type="entry name" value="ADH_Fe/GldA"/>
</dbReference>
<dbReference type="EMBL" id="CP069197">
    <property type="protein sequence ID" value="QRG84868.1"/>
    <property type="molecule type" value="Genomic_DNA"/>
</dbReference>
<comment type="similarity">
    <text evidence="2">Belongs to the iron-containing alcohol dehydrogenase family.</text>
</comment>
<evidence type="ECO:0000256" key="1">
    <source>
        <dbReference type="ARBA" id="ARBA00001962"/>
    </source>
</evidence>
<dbReference type="GO" id="GO:1990002">
    <property type="term" value="F:methylglyoxal reductase (NADPH) (acetol producing) activity"/>
    <property type="evidence" value="ECO:0007669"/>
    <property type="project" value="TreeGrafter"/>
</dbReference>
<dbReference type="InterPro" id="IPR044731">
    <property type="entry name" value="BDH-like"/>
</dbReference>
<feature type="domain" description="Alcohol dehydrogenase iron-type/glycerol dehydrogenase GldA" evidence="4">
    <location>
        <begin position="8"/>
        <end position="173"/>
    </location>
</feature>
<evidence type="ECO:0000313" key="6">
    <source>
        <dbReference type="EMBL" id="QRG84868.1"/>
    </source>
</evidence>
<gene>
    <name evidence="6" type="ORF">JOS67_22245</name>
</gene>
<name>A0AA92LV36_9VIBR</name>
<dbReference type="GO" id="GO:1990362">
    <property type="term" value="F:butanol dehydrogenase (NAD+) activity"/>
    <property type="evidence" value="ECO:0007669"/>
    <property type="project" value="InterPro"/>
</dbReference>
<dbReference type="RefSeq" id="WP_203347446.1">
    <property type="nucleotide sequence ID" value="NZ_CANMIY010000007.1"/>
</dbReference>
<dbReference type="Pfam" id="PF00465">
    <property type="entry name" value="Fe-ADH"/>
    <property type="match status" value="1"/>
</dbReference>
<dbReference type="Pfam" id="PF25137">
    <property type="entry name" value="ADH_Fe_C"/>
    <property type="match status" value="1"/>
</dbReference>
<dbReference type="PANTHER" id="PTHR43633:SF1">
    <property type="entry name" value="ALCOHOL DEHYDROGENASE YQHD"/>
    <property type="match status" value="1"/>
</dbReference>
<dbReference type="Gene3D" id="3.40.50.1970">
    <property type="match status" value="1"/>
</dbReference>
<dbReference type="GO" id="GO:0008106">
    <property type="term" value="F:alcohol dehydrogenase (NADP+) activity"/>
    <property type="evidence" value="ECO:0007669"/>
    <property type="project" value="TreeGrafter"/>
</dbReference>
<dbReference type="PANTHER" id="PTHR43633">
    <property type="entry name" value="ALCOHOL DEHYDROGENASE YQHD"/>
    <property type="match status" value="1"/>
</dbReference>
<dbReference type="AlphaFoldDB" id="A0AA92LV36"/>
<reference evidence="6 7" key="1">
    <citation type="submission" date="2021-01" db="EMBL/GenBank/DDBJ databases">
        <title>Characterization of a novel blaVMB-2- harboring plasmid in Vibrio diabolicus.</title>
        <authorList>
            <person name="Liu M."/>
        </authorList>
    </citation>
    <scope>NUCLEOTIDE SEQUENCE [LARGE SCALE GENOMIC DNA]</scope>
    <source>
        <strain evidence="6 7">SLV18</strain>
    </source>
</reference>
<dbReference type="CDD" id="cd08187">
    <property type="entry name" value="BDH"/>
    <property type="match status" value="1"/>
</dbReference>
<feature type="domain" description="Fe-containing alcohol dehydrogenase-like C-terminal" evidence="5">
    <location>
        <begin position="185"/>
        <end position="346"/>
    </location>
</feature>
<evidence type="ECO:0000256" key="2">
    <source>
        <dbReference type="ARBA" id="ARBA00007358"/>
    </source>
</evidence>
<dbReference type="Proteomes" id="UP000596337">
    <property type="component" value="Chromosome 2"/>
</dbReference>
<dbReference type="FunFam" id="3.40.50.1970:FF:000003">
    <property type="entry name" value="Alcohol dehydrogenase, iron-containing"/>
    <property type="match status" value="1"/>
</dbReference>
<organism evidence="6 7">
    <name type="scientific">Vibrio diabolicus</name>
    <dbReference type="NCBI Taxonomy" id="50719"/>
    <lineage>
        <taxon>Bacteria</taxon>
        <taxon>Pseudomonadati</taxon>
        <taxon>Pseudomonadota</taxon>
        <taxon>Gammaproteobacteria</taxon>
        <taxon>Vibrionales</taxon>
        <taxon>Vibrionaceae</taxon>
        <taxon>Vibrio</taxon>
        <taxon>Vibrio diabolicus subgroup</taxon>
    </lineage>
</organism>
<evidence type="ECO:0000259" key="5">
    <source>
        <dbReference type="Pfam" id="PF25137"/>
    </source>
</evidence>
<dbReference type="InterPro" id="IPR056798">
    <property type="entry name" value="ADH_Fe_C"/>
</dbReference>
<evidence type="ECO:0000256" key="3">
    <source>
        <dbReference type="ARBA" id="ARBA00023002"/>
    </source>
</evidence>
<evidence type="ECO:0000259" key="4">
    <source>
        <dbReference type="Pfam" id="PF00465"/>
    </source>
</evidence>
<comment type="cofactor">
    <cofactor evidence="1">
        <name>Fe cation</name>
        <dbReference type="ChEBI" id="CHEBI:24875"/>
    </cofactor>
</comment>
<proteinExistence type="inferred from homology"/>